<name>A0A1G8C1P3_9PROT</name>
<dbReference type="OrthoDB" id="8099120at2"/>
<proteinExistence type="predicted"/>
<dbReference type="PANTHER" id="PTHR36573:SF1">
    <property type="entry name" value="INTERMEMBRANE PHOSPHOLIPID TRANSPORT SYSTEM BINDING PROTEIN MLAC"/>
    <property type="match status" value="1"/>
</dbReference>
<feature type="chain" id="PRO_5011638008" evidence="1">
    <location>
        <begin position="32"/>
        <end position="215"/>
    </location>
</feature>
<dbReference type="RefSeq" id="WP_143130979.1">
    <property type="nucleotide sequence ID" value="NZ_FNCV01000006.1"/>
</dbReference>
<dbReference type="EMBL" id="FNCV01000006">
    <property type="protein sequence ID" value="SDH39382.1"/>
    <property type="molecule type" value="Genomic_DNA"/>
</dbReference>
<dbReference type="PIRSF" id="PIRSF004649">
    <property type="entry name" value="MlaC"/>
    <property type="match status" value="1"/>
</dbReference>
<dbReference type="Pfam" id="PF05494">
    <property type="entry name" value="MlaC"/>
    <property type="match status" value="1"/>
</dbReference>
<dbReference type="Gene3D" id="3.10.450.710">
    <property type="entry name" value="Tgt2/MlaC"/>
    <property type="match status" value="1"/>
</dbReference>
<gene>
    <name evidence="2" type="ORF">SAMN05421742_106179</name>
</gene>
<reference evidence="3" key="1">
    <citation type="submission" date="2016-10" db="EMBL/GenBank/DDBJ databases">
        <authorList>
            <person name="Varghese N."/>
            <person name="Submissions S."/>
        </authorList>
    </citation>
    <scope>NUCLEOTIDE SEQUENCE [LARGE SCALE GENOMIC DNA]</scope>
    <source>
        <strain evidence="3">930I</strain>
    </source>
</reference>
<dbReference type="PANTHER" id="PTHR36573">
    <property type="entry name" value="INTERMEMBRANE PHOSPHOLIPID TRANSPORT SYSTEM BINDING PROTEIN MLAC"/>
    <property type="match status" value="1"/>
</dbReference>
<evidence type="ECO:0000256" key="1">
    <source>
        <dbReference type="SAM" id="SignalP"/>
    </source>
</evidence>
<dbReference type="Proteomes" id="UP000217076">
    <property type="component" value="Unassembled WGS sequence"/>
</dbReference>
<evidence type="ECO:0000313" key="2">
    <source>
        <dbReference type="EMBL" id="SDH39382.1"/>
    </source>
</evidence>
<sequence length="215" mass="23868">MRPMPHDIRLPHAVLALAVCLLLAVAAPARAAEQSPEAFVDEVAREAIENVFTADIPRAEKVERFRTMFTRYFDVATIGRFVVGSHWRVASPEQKKAFIEAFREMNVLTWARRFDEYGGQTLDVVDSQPDDNGGALVSAEIVQPSGPPVIVTWRLRSRDDGWQVIDLVVEGVSMAITYRSEYASVIRQSGGIDGLIEMLDGKVAELKQQLLGQEG</sequence>
<protein>
    <submittedName>
        <fullName evidence="2">Phospholipid transport system substrate-binding protein</fullName>
    </submittedName>
</protein>
<dbReference type="InterPro" id="IPR008869">
    <property type="entry name" value="MlaC/ttg2D"/>
</dbReference>
<organism evidence="2 3">
    <name type="scientific">Roseospirillum parvum</name>
    <dbReference type="NCBI Taxonomy" id="83401"/>
    <lineage>
        <taxon>Bacteria</taxon>
        <taxon>Pseudomonadati</taxon>
        <taxon>Pseudomonadota</taxon>
        <taxon>Alphaproteobacteria</taxon>
        <taxon>Rhodospirillales</taxon>
        <taxon>Rhodospirillaceae</taxon>
        <taxon>Roseospirillum</taxon>
    </lineage>
</organism>
<dbReference type="AlphaFoldDB" id="A0A1G8C1P3"/>
<dbReference type="InterPro" id="IPR042245">
    <property type="entry name" value="Tgt2/MlaC_sf"/>
</dbReference>
<accession>A0A1G8C1P3</accession>
<keyword evidence="3" id="KW-1185">Reference proteome</keyword>
<keyword evidence="1" id="KW-0732">Signal</keyword>
<dbReference type="STRING" id="83401.SAMN05421742_106179"/>
<feature type="signal peptide" evidence="1">
    <location>
        <begin position="1"/>
        <end position="31"/>
    </location>
</feature>
<evidence type="ECO:0000313" key="3">
    <source>
        <dbReference type="Proteomes" id="UP000217076"/>
    </source>
</evidence>